<accession>A0AA88PLG3</accession>
<gene>
    <name evidence="7" type="ORF">Q8A67_014296</name>
</gene>
<dbReference type="PROSITE" id="PS50023">
    <property type="entry name" value="LIM_DOMAIN_2"/>
    <property type="match status" value="1"/>
</dbReference>
<dbReference type="InterPro" id="IPR001781">
    <property type="entry name" value="Znf_LIM"/>
</dbReference>
<dbReference type="FunFam" id="2.10.110.10:FF:000002">
    <property type="entry name" value="LIM domain and actin-binding 1"/>
    <property type="match status" value="1"/>
</dbReference>
<feature type="compositionally biased region" description="Polar residues" evidence="5">
    <location>
        <begin position="350"/>
        <end position="387"/>
    </location>
</feature>
<feature type="region of interest" description="Disordered" evidence="5">
    <location>
        <begin position="764"/>
        <end position="791"/>
    </location>
</feature>
<evidence type="ECO:0000313" key="7">
    <source>
        <dbReference type="EMBL" id="KAK2888921.1"/>
    </source>
</evidence>
<evidence type="ECO:0000256" key="2">
    <source>
        <dbReference type="ARBA" id="ARBA00022833"/>
    </source>
</evidence>
<keyword evidence="1 4" id="KW-0479">Metal-binding</keyword>
<feature type="compositionally biased region" description="Basic and acidic residues" evidence="5">
    <location>
        <begin position="578"/>
        <end position="588"/>
    </location>
</feature>
<comment type="caution">
    <text evidence="7">The sequence shown here is derived from an EMBL/GenBank/DDBJ whole genome shotgun (WGS) entry which is preliminary data.</text>
</comment>
<evidence type="ECO:0000256" key="4">
    <source>
        <dbReference type="PROSITE-ProRule" id="PRU00125"/>
    </source>
</evidence>
<dbReference type="SMART" id="SM00132">
    <property type="entry name" value="LIM"/>
    <property type="match status" value="1"/>
</dbReference>
<feature type="domain" description="LIM zinc-binding" evidence="6">
    <location>
        <begin position="271"/>
        <end position="331"/>
    </location>
</feature>
<feature type="compositionally biased region" description="Basic and acidic residues" evidence="5">
    <location>
        <begin position="764"/>
        <end position="790"/>
    </location>
</feature>
<dbReference type="Pfam" id="PF00412">
    <property type="entry name" value="LIM"/>
    <property type="match status" value="1"/>
</dbReference>
<feature type="region of interest" description="Disordered" evidence="5">
    <location>
        <begin position="436"/>
        <end position="596"/>
    </location>
</feature>
<dbReference type="AlphaFoldDB" id="A0AA88PLG3"/>
<evidence type="ECO:0000256" key="1">
    <source>
        <dbReference type="ARBA" id="ARBA00022723"/>
    </source>
</evidence>
<evidence type="ECO:0000313" key="8">
    <source>
        <dbReference type="Proteomes" id="UP001187343"/>
    </source>
</evidence>
<reference evidence="7" key="1">
    <citation type="submission" date="2023-08" db="EMBL/GenBank/DDBJ databases">
        <title>Chromosome-level Genome Assembly of mud carp (Cirrhinus molitorella).</title>
        <authorList>
            <person name="Liu H."/>
        </authorList>
    </citation>
    <scope>NUCLEOTIDE SEQUENCE</scope>
    <source>
        <strain evidence="7">Prfri</strain>
        <tissue evidence="7">Muscle</tissue>
    </source>
</reference>
<feature type="region of interest" description="Disordered" evidence="5">
    <location>
        <begin position="678"/>
        <end position="712"/>
    </location>
</feature>
<feature type="region of interest" description="Disordered" evidence="5">
    <location>
        <begin position="348"/>
        <end position="392"/>
    </location>
</feature>
<evidence type="ECO:0000259" key="6">
    <source>
        <dbReference type="PROSITE" id="PS50023"/>
    </source>
</evidence>
<dbReference type="SUPFAM" id="SSF57716">
    <property type="entry name" value="Glucocorticoid receptor-like (DNA-binding domain)"/>
    <property type="match status" value="2"/>
</dbReference>
<dbReference type="EMBL" id="JAUYZG010000014">
    <property type="protein sequence ID" value="KAK2888921.1"/>
    <property type="molecule type" value="Genomic_DNA"/>
</dbReference>
<proteinExistence type="predicted"/>
<sequence length="823" mass="90713">MEIQSGNGPEVSKEGEYARSSPLALRPVDAKEDLEENRRIEKFDIPLSSLKQMFENPPAQHVEVSGSHSSSGRAADKYIGVEEKMSNQDSNFGGPAGSAGDPPSREGHADSEAETVPLKERLALYQAAATKEERSPSVVMDSSEPCSLPGGLASVKKQFESQECSSSSASQSTVTQFHYQQRQQVVSSSEVTVRSSVKESSTSNAQVSLDQNVHQSVASSFGDHYDEKVTVIGGENLPKISAQALKQQHEKSIEDATPPKHIKKIRVPECELCRVCRKRVYPMESLIADKQNFHKSCFRCAHCSSQLSLGNYASLHGRMYCKPHYKQLFKSKGNYDEGFGERPHKELWSAKNQNSSETTNTKNNPPVSLNVKVTHSPQGNDPNTAERMTQEKMNDDIKKPANKMAVVWPPLSDSPKKSFNLEDDIKVVKPVWPPQVESELSGKENNEPAVNKRQTAITSGNSAENVPKENGGGLMSPTNMPEKTSTDAKIIQETQQPTPKPETAEGGEDASETGKAIEPSKESQQTTEQRNNETSQATEIKEGNEMNGQKVEEELENGVVEGSKNDEESDNANNTDENGTKESEKKVQSEVNEGEEVRVTVIDGEIQNGQTANGNANNNINNNNSNLILENEASLAGIYEIKGEPELLDFSSSGPFPAQESFEEEVNSEIRASDIFQQLEEDSSFSSSAKYSHDTKEAEQEQPKTKTLICTETDDNPKFSASRFLDDIFAGFDESSSLLPDFKDDICSKESASSQLDDLLDFGIESKGEMGQHTETEMRKNPLDKNDTKDAGLLSEASSLWQDENDFLSVEDQIKQNRYYDDD</sequence>
<keyword evidence="3 4" id="KW-0440">LIM domain</keyword>
<feature type="compositionally biased region" description="Low complexity" evidence="5">
    <location>
        <begin position="61"/>
        <end position="72"/>
    </location>
</feature>
<feature type="compositionally biased region" description="Basic and acidic residues" evidence="5">
    <location>
        <begin position="74"/>
        <end position="86"/>
    </location>
</feature>
<dbReference type="CDD" id="cd09442">
    <property type="entry name" value="LIM_Eplin_like"/>
    <property type="match status" value="1"/>
</dbReference>
<feature type="region of interest" description="Disordered" evidence="5">
    <location>
        <begin position="1"/>
        <end position="152"/>
    </location>
</feature>
<feature type="compositionally biased region" description="Basic and acidic residues" evidence="5">
    <location>
        <begin position="28"/>
        <end position="44"/>
    </location>
</feature>
<keyword evidence="2 4" id="KW-0862">Zinc</keyword>
<name>A0AA88PLG3_9TELE</name>
<dbReference type="Gene3D" id="2.10.110.10">
    <property type="entry name" value="Cysteine Rich Protein"/>
    <property type="match status" value="1"/>
</dbReference>
<feature type="compositionally biased region" description="Polar residues" evidence="5">
    <location>
        <begin position="522"/>
        <end position="538"/>
    </location>
</feature>
<dbReference type="Proteomes" id="UP001187343">
    <property type="component" value="Unassembled WGS sequence"/>
</dbReference>
<evidence type="ECO:0000256" key="5">
    <source>
        <dbReference type="SAM" id="MobiDB-lite"/>
    </source>
</evidence>
<keyword evidence="8" id="KW-1185">Reference proteome</keyword>
<dbReference type="GO" id="GO:0046872">
    <property type="term" value="F:metal ion binding"/>
    <property type="evidence" value="ECO:0007669"/>
    <property type="project" value="UniProtKB-KW"/>
</dbReference>
<evidence type="ECO:0000256" key="3">
    <source>
        <dbReference type="ARBA" id="ARBA00023038"/>
    </source>
</evidence>
<dbReference type="PANTHER" id="PTHR24206">
    <property type="entry name" value="OS06G0237300 PROTEIN"/>
    <property type="match status" value="1"/>
</dbReference>
<feature type="compositionally biased region" description="Basic and acidic residues" evidence="5">
    <location>
        <begin position="691"/>
        <end position="704"/>
    </location>
</feature>
<feature type="compositionally biased region" description="Polar residues" evidence="5">
    <location>
        <begin position="452"/>
        <end position="464"/>
    </location>
</feature>
<protein>
    <recommendedName>
        <fullName evidence="6">LIM zinc-binding domain-containing protein</fullName>
    </recommendedName>
</protein>
<feature type="compositionally biased region" description="Basic and acidic residues" evidence="5">
    <location>
        <begin position="103"/>
        <end position="122"/>
    </location>
</feature>
<organism evidence="7 8">
    <name type="scientific">Cirrhinus molitorella</name>
    <name type="common">mud carp</name>
    <dbReference type="NCBI Taxonomy" id="172907"/>
    <lineage>
        <taxon>Eukaryota</taxon>
        <taxon>Metazoa</taxon>
        <taxon>Chordata</taxon>
        <taxon>Craniata</taxon>
        <taxon>Vertebrata</taxon>
        <taxon>Euteleostomi</taxon>
        <taxon>Actinopterygii</taxon>
        <taxon>Neopterygii</taxon>
        <taxon>Teleostei</taxon>
        <taxon>Ostariophysi</taxon>
        <taxon>Cypriniformes</taxon>
        <taxon>Cyprinidae</taxon>
        <taxon>Labeoninae</taxon>
        <taxon>Labeonini</taxon>
        <taxon>Cirrhinus</taxon>
    </lineage>
</organism>